<gene>
    <name evidence="1" type="ORF">AFUS01_LOCUS8186</name>
</gene>
<proteinExistence type="predicted"/>
<dbReference type="Proteomes" id="UP000708208">
    <property type="component" value="Unassembled WGS sequence"/>
</dbReference>
<organism evidence="1 2">
    <name type="scientific">Allacma fusca</name>
    <dbReference type="NCBI Taxonomy" id="39272"/>
    <lineage>
        <taxon>Eukaryota</taxon>
        <taxon>Metazoa</taxon>
        <taxon>Ecdysozoa</taxon>
        <taxon>Arthropoda</taxon>
        <taxon>Hexapoda</taxon>
        <taxon>Collembola</taxon>
        <taxon>Symphypleona</taxon>
        <taxon>Sminthuridae</taxon>
        <taxon>Allacma</taxon>
    </lineage>
</organism>
<accession>A0A8J2NUE8</accession>
<name>A0A8J2NUE8_9HEXA</name>
<keyword evidence="2" id="KW-1185">Reference proteome</keyword>
<feature type="non-terminal residue" evidence="1">
    <location>
        <position position="1"/>
    </location>
</feature>
<evidence type="ECO:0000313" key="2">
    <source>
        <dbReference type="Proteomes" id="UP000708208"/>
    </source>
</evidence>
<reference evidence="1" key="1">
    <citation type="submission" date="2021-06" db="EMBL/GenBank/DDBJ databases">
        <authorList>
            <person name="Hodson N. C."/>
            <person name="Mongue J. A."/>
            <person name="Jaron S. K."/>
        </authorList>
    </citation>
    <scope>NUCLEOTIDE SEQUENCE</scope>
</reference>
<evidence type="ECO:0000313" key="1">
    <source>
        <dbReference type="EMBL" id="CAG7718817.1"/>
    </source>
</evidence>
<protein>
    <submittedName>
        <fullName evidence="1">Uncharacterized protein</fullName>
    </submittedName>
</protein>
<dbReference type="EMBL" id="CAJVCH010056190">
    <property type="protein sequence ID" value="CAG7718817.1"/>
    <property type="molecule type" value="Genomic_DNA"/>
</dbReference>
<comment type="caution">
    <text evidence="1">The sequence shown here is derived from an EMBL/GenBank/DDBJ whole genome shotgun (WGS) entry which is preliminary data.</text>
</comment>
<sequence>KGLELLAHQHGPL</sequence>